<evidence type="ECO:0000256" key="10">
    <source>
        <dbReference type="RuleBase" id="RU364005"/>
    </source>
</evidence>
<keyword evidence="6 10" id="KW-0406">Ion transport</keyword>
<name>A0A3S0A9S2_9HYPH</name>
<keyword evidence="12" id="KW-1185">Reference proteome</keyword>
<dbReference type="Proteomes" id="UP000278398">
    <property type="component" value="Unassembled WGS sequence"/>
</dbReference>
<evidence type="ECO:0000256" key="2">
    <source>
        <dbReference type="ARBA" id="ARBA00022448"/>
    </source>
</evidence>
<keyword evidence="5 10" id="KW-0732">Signal</keyword>
<dbReference type="EMBL" id="RWKW01000007">
    <property type="protein sequence ID" value="RST87923.1"/>
    <property type="molecule type" value="Genomic_DNA"/>
</dbReference>
<evidence type="ECO:0000256" key="8">
    <source>
        <dbReference type="ARBA" id="ARBA00023136"/>
    </source>
</evidence>
<dbReference type="AlphaFoldDB" id="A0A3S0A9S2"/>
<dbReference type="GO" id="GO:0015288">
    <property type="term" value="F:porin activity"/>
    <property type="evidence" value="ECO:0007669"/>
    <property type="project" value="UniProtKB-KW"/>
</dbReference>
<evidence type="ECO:0000256" key="9">
    <source>
        <dbReference type="ARBA" id="ARBA00023237"/>
    </source>
</evidence>
<evidence type="ECO:0000313" key="12">
    <source>
        <dbReference type="Proteomes" id="UP000278398"/>
    </source>
</evidence>
<keyword evidence="8 10" id="KW-0472">Membrane</keyword>
<sequence>MNLKLALGSVAALMTVNTAYAADAIVIAEPEPVEYVRVCDAFGAGFFYIPGTETCLRFDGYVRMQIGARGGSDYDLGNYEGDYAEGWRFTTRARLNVDTRSETELGTLRGFIRIQADATSNADAAYGMDQAMVQLGGFYVGYTDSAFAAPWGLPGISRFGILHTDDGGQYASQQRQQIGYAFNGGNGLFGSLTLEDDVLGGEGYMPDVVGVIGVSQGWGGAWAKVGYDESAEEFGLVGGAQYNIPSLPGSSIRLGVFYASGVNMYALDMPVSGGGSSDQGTVEWSVAASYLHKLNAQWSATVGGQYFEEFSGDNAYLLQAAVIWVPVTNFEVRLEGMYANEENLLNGEDDDTWSGLLRFTRYF</sequence>
<evidence type="ECO:0000256" key="1">
    <source>
        <dbReference type="ARBA" id="ARBA00009521"/>
    </source>
</evidence>
<gene>
    <name evidence="11" type="ORF">EJC49_02840</name>
</gene>
<dbReference type="Pfam" id="PF02530">
    <property type="entry name" value="Porin_2"/>
    <property type="match status" value="1"/>
</dbReference>
<keyword evidence="4 10" id="KW-0812">Transmembrane</keyword>
<evidence type="ECO:0000256" key="5">
    <source>
        <dbReference type="ARBA" id="ARBA00022729"/>
    </source>
</evidence>
<protein>
    <recommendedName>
        <fullName evidence="10">Porin</fullName>
    </recommendedName>
</protein>
<dbReference type="OrthoDB" id="7801681at2"/>
<keyword evidence="2 10" id="KW-0813">Transport</keyword>
<feature type="signal peptide" evidence="10">
    <location>
        <begin position="1"/>
        <end position="21"/>
    </location>
</feature>
<feature type="chain" id="PRO_5018381943" description="Porin" evidence="10">
    <location>
        <begin position="22"/>
        <end position="363"/>
    </location>
</feature>
<comment type="subcellular location">
    <subcellularLocation>
        <location evidence="10">Cell outer membrane</location>
        <topology evidence="10">Multi-pass membrane protein</topology>
    </subcellularLocation>
</comment>
<dbReference type="GO" id="GO:0006811">
    <property type="term" value="P:monoatomic ion transport"/>
    <property type="evidence" value="ECO:0007669"/>
    <property type="project" value="UniProtKB-KW"/>
</dbReference>
<dbReference type="GO" id="GO:0046930">
    <property type="term" value="C:pore complex"/>
    <property type="evidence" value="ECO:0007669"/>
    <property type="project" value="UniProtKB-KW"/>
</dbReference>
<organism evidence="11 12">
    <name type="scientific">Aquibium carbonis</name>
    <dbReference type="NCBI Taxonomy" id="2495581"/>
    <lineage>
        <taxon>Bacteria</taxon>
        <taxon>Pseudomonadati</taxon>
        <taxon>Pseudomonadota</taxon>
        <taxon>Alphaproteobacteria</taxon>
        <taxon>Hyphomicrobiales</taxon>
        <taxon>Phyllobacteriaceae</taxon>
        <taxon>Aquibium</taxon>
    </lineage>
</organism>
<comment type="caution">
    <text evidence="11">The sequence shown here is derived from an EMBL/GenBank/DDBJ whole genome shotgun (WGS) entry which is preliminary data.</text>
</comment>
<proteinExistence type="inferred from homology"/>
<evidence type="ECO:0000313" key="11">
    <source>
        <dbReference type="EMBL" id="RST87923.1"/>
    </source>
</evidence>
<keyword evidence="3 10" id="KW-1134">Transmembrane beta strand</keyword>
<dbReference type="RefSeq" id="WP_126697951.1">
    <property type="nucleotide sequence ID" value="NZ_RWKW01000007.1"/>
</dbReference>
<comment type="domain">
    <text evidence="10">Consists of 16-stranded beta-barrel sheets, with large surface-exposed loops, that form a transmembrane pore at the center of each barrel. The pore is partially ocluded by a peptide loop that folds into the pore lumen.</text>
</comment>
<evidence type="ECO:0000256" key="7">
    <source>
        <dbReference type="ARBA" id="ARBA00023114"/>
    </source>
</evidence>
<dbReference type="InterPro" id="IPR003684">
    <property type="entry name" value="Porin_alphabac"/>
</dbReference>
<evidence type="ECO:0000256" key="4">
    <source>
        <dbReference type="ARBA" id="ARBA00022692"/>
    </source>
</evidence>
<keyword evidence="7 10" id="KW-0626">Porin</keyword>
<reference evidence="11 12" key="1">
    <citation type="submission" date="2018-12" db="EMBL/GenBank/DDBJ databases">
        <title>Mesorhizobium carbonis sp. nov., isolated from coal mine water.</title>
        <authorList>
            <person name="Xin W."/>
            <person name="Xu Z."/>
            <person name="Xiang F."/>
            <person name="Zhang J."/>
            <person name="Xi L."/>
            <person name="Liu J."/>
        </authorList>
    </citation>
    <scope>NUCLEOTIDE SEQUENCE [LARGE SCALE GENOMIC DNA]</scope>
    <source>
        <strain evidence="11 12">B2.3</strain>
    </source>
</reference>
<accession>A0A3S0A9S2</accession>
<dbReference type="GO" id="GO:0009279">
    <property type="term" value="C:cell outer membrane"/>
    <property type="evidence" value="ECO:0007669"/>
    <property type="project" value="UniProtKB-SubCell"/>
</dbReference>
<evidence type="ECO:0000256" key="3">
    <source>
        <dbReference type="ARBA" id="ARBA00022452"/>
    </source>
</evidence>
<evidence type="ECO:0000256" key="6">
    <source>
        <dbReference type="ARBA" id="ARBA00023065"/>
    </source>
</evidence>
<keyword evidence="9 10" id="KW-0998">Cell outer membrane</keyword>
<comment type="function">
    <text evidence="10">Forms passive diffusion pores that allow small molecular weight hydrophilic materials across the outer membrane.</text>
</comment>
<comment type="similarity">
    <text evidence="1 10">Belongs to the alphaproteobacteria porin family.</text>
</comment>